<dbReference type="EMBL" id="LR586016">
    <property type="protein sequence ID" value="VIP05123.1"/>
    <property type="molecule type" value="Genomic_DNA"/>
</dbReference>
<dbReference type="Pfam" id="PF10282">
    <property type="entry name" value="Lactonase"/>
    <property type="match status" value="1"/>
</dbReference>
<dbReference type="EMBL" id="LR593887">
    <property type="protein sequence ID" value="VTS07602.1"/>
    <property type="molecule type" value="Genomic_DNA"/>
</dbReference>
<dbReference type="InterPro" id="IPR019405">
    <property type="entry name" value="Lactonase_7-beta_prop"/>
</dbReference>
<dbReference type="InterPro" id="IPR015943">
    <property type="entry name" value="WD40/YVTN_repeat-like_dom_sf"/>
</dbReference>
<dbReference type="KEGG" id="tim:GMBLW1_40700"/>
<name>A0A6C2YVC8_9BACT</name>
<dbReference type="RefSeq" id="WP_162660135.1">
    <property type="nucleotide sequence ID" value="NZ_LR593887.1"/>
</dbReference>
<sequence length="887" mass="96361">MRSRSILAGLVLIGGTLVLLLGLSERPQLVAEAAPLKPTRDLPGMTTDGFIQLPNQWKLRPAGTAQEVGDLPVNIALHPTGDFAAVLHSGMRDHEVIILGLKPRTKIISRFVLDQTFYGMTFSPDGKQLFVSGAEFERIHQFQFENGVLSQPKTIALKAAVPSLIIGGIAIAPSGKELFAAGTWGDVVFRIPLEKPSETVTIAIPNPTAGAKPNDTGKDEPKPAAKPELKGEPPSPDDGRDVYKPKKGVESFPYTVLPERNGKRLFVSLWSQGRVAVIDLATNTLQTTWETASHPTEMVQSADGNYLFVACSNSTRVSVLDLATGAAVQTVNCALYPTAPSGNTPNSLSMTPDGKLLFVANAAANNLTVLNVENPKKVQSLGFIPTGWYPTSVRYNPADRKLYVANGKGMISKPNRNGPNPYNPFERSLVDYIGSLFRGTVSTIPMPTPEQLAAYSKTAFACSPLRADAAPRSENVPANSPIPRIVGQASPIKHVIYVIKENRTYDQVFGDMKEGNGDPSICLFPEPITPNHHALAREFVLLDNFYVDGEVSADGHEWSMGAYATDFVEKHWPLSYRGAPSKNKIGYPSEGSHDQAARPAGGYLWDRAKEAGVSYRSYGEWVSNGKTANDPGVASVPALVGHIDPGFRGYDLDYLDVDRAKRFLSEVKRFEQLGEMPALQIVRLPNDHTYGTRIGKPTPTAMVAENDLALGLLVEGMSQSKFWPTTAIFVLEDDAQNGPDHVDAHRSPALVISPYTARKTVDSTMYSTSSMLRTMELILGLQPMSQFDAAARPMYGCFTDKPDLTGYTHRVPKTDLNAKNQPGAFGAKWSETPDLTLKEDAVDDLIFNEIIWRSVKGANSPMPAPVRAAFFRGKIAANADADDDDDD</sequence>
<dbReference type="InterPro" id="IPR011048">
    <property type="entry name" value="Haem_d1_sf"/>
</dbReference>
<evidence type="ECO:0000313" key="3">
    <source>
        <dbReference type="EMBL" id="VIP05123.1"/>
    </source>
</evidence>
<feature type="region of interest" description="Disordered" evidence="2">
    <location>
        <begin position="201"/>
        <end position="246"/>
    </location>
</feature>
<dbReference type="Gene3D" id="2.130.10.10">
    <property type="entry name" value="YVTN repeat-like/Quinoprotein amine dehydrogenase"/>
    <property type="match status" value="3"/>
</dbReference>
<protein>
    <submittedName>
        <fullName evidence="3">Uncharacterized protein</fullName>
    </submittedName>
</protein>
<evidence type="ECO:0000256" key="1">
    <source>
        <dbReference type="ARBA" id="ARBA00022801"/>
    </source>
</evidence>
<accession>A0A6C2YVC8</accession>
<gene>
    <name evidence="3" type="ORF">GMBLW1_40700</name>
</gene>
<dbReference type="Gene3D" id="3.40.720.10">
    <property type="entry name" value="Alkaline Phosphatase, subunit A"/>
    <property type="match status" value="1"/>
</dbReference>
<dbReference type="AlphaFoldDB" id="A0A6C2YVC8"/>
<evidence type="ECO:0000256" key="2">
    <source>
        <dbReference type="SAM" id="MobiDB-lite"/>
    </source>
</evidence>
<organism evidence="3">
    <name type="scientific">Tuwongella immobilis</name>
    <dbReference type="NCBI Taxonomy" id="692036"/>
    <lineage>
        <taxon>Bacteria</taxon>
        <taxon>Pseudomonadati</taxon>
        <taxon>Planctomycetota</taxon>
        <taxon>Planctomycetia</taxon>
        <taxon>Gemmatales</taxon>
        <taxon>Gemmataceae</taxon>
        <taxon>Tuwongella</taxon>
    </lineage>
</organism>
<feature type="compositionally biased region" description="Basic and acidic residues" evidence="2">
    <location>
        <begin position="215"/>
        <end position="246"/>
    </location>
</feature>
<dbReference type="InterPro" id="IPR007312">
    <property type="entry name" value="Phosphoesterase"/>
</dbReference>
<dbReference type="SUPFAM" id="SSF51004">
    <property type="entry name" value="C-terminal (heme d1) domain of cytochrome cd1-nitrite reductase"/>
    <property type="match status" value="1"/>
</dbReference>
<proteinExistence type="predicted"/>
<reference evidence="3" key="1">
    <citation type="submission" date="2019-04" db="EMBL/GenBank/DDBJ databases">
        <authorList>
            <consortium name="Science for Life Laboratories"/>
        </authorList>
    </citation>
    <scope>NUCLEOTIDE SEQUENCE</scope>
    <source>
        <strain evidence="3">MBLW1</strain>
    </source>
</reference>
<dbReference type="InterPro" id="IPR017850">
    <property type="entry name" value="Alkaline_phosphatase_core_sf"/>
</dbReference>
<keyword evidence="1" id="KW-0378">Hydrolase</keyword>
<dbReference type="PANTHER" id="PTHR47197">
    <property type="entry name" value="PROTEIN NIRF"/>
    <property type="match status" value="1"/>
</dbReference>
<dbReference type="Pfam" id="PF04185">
    <property type="entry name" value="Phosphoesterase"/>
    <property type="match status" value="1"/>
</dbReference>
<dbReference type="GO" id="GO:0016788">
    <property type="term" value="F:hydrolase activity, acting on ester bonds"/>
    <property type="evidence" value="ECO:0007669"/>
    <property type="project" value="InterPro"/>
</dbReference>
<keyword evidence="4" id="KW-1185">Reference proteome</keyword>
<dbReference type="InParanoid" id="A0A6C2YVC8"/>
<dbReference type="SUPFAM" id="SSF53649">
    <property type="entry name" value="Alkaline phosphatase-like"/>
    <property type="match status" value="1"/>
</dbReference>
<dbReference type="InterPro" id="IPR051200">
    <property type="entry name" value="Host-pathogen_enzymatic-act"/>
</dbReference>
<dbReference type="PANTHER" id="PTHR47197:SF3">
    <property type="entry name" value="DIHYDRO-HEME D1 DEHYDROGENASE"/>
    <property type="match status" value="1"/>
</dbReference>
<dbReference type="Proteomes" id="UP000464378">
    <property type="component" value="Chromosome"/>
</dbReference>
<evidence type="ECO:0000313" key="4">
    <source>
        <dbReference type="Proteomes" id="UP000464378"/>
    </source>
</evidence>